<dbReference type="GO" id="GO:0019028">
    <property type="term" value="C:viral capsid"/>
    <property type="evidence" value="ECO:0007669"/>
    <property type="project" value="UniProtKB-KW"/>
</dbReference>
<evidence type="ECO:0000256" key="10">
    <source>
        <dbReference type="RuleBase" id="RU364051"/>
    </source>
</evidence>
<evidence type="ECO:0000256" key="5">
    <source>
        <dbReference type="ARBA" id="ARBA00022463"/>
    </source>
</evidence>
<dbReference type="OrthoDB" id="14447at10239"/>
<dbReference type="EMBL" id="JF694484">
    <property type="protein sequence ID" value="AEI91428.1"/>
    <property type="molecule type" value="Genomic_DNA"/>
</dbReference>
<keyword evidence="9" id="KW-0899">Viral immunoevasion</keyword>
<evidence type="ECO:0000313" key="12">
    <source>
        <dbReference type="EMBL" id="AEI91428.1"/>
    </source>
</evidence>
<keyword evidence="16" id="KW-1185">Reference proteome</keyword>
<evidence type="ECO:0000256" key="4">
    <source>
        <dbReference type="ARBA" id="ARBA00011105"/>
    </source>
</evidence>
<dbReference type="RefSeq" id="YP_004958229.1">
    <property type="nucleotide sequence ID" value="NC_016575.1"/>
</dbReference>
<evidence type="ECO:0000256" key="2">
    <source>
        <dbReference type="ARBA" id="ARBA00004407"/>
    </source>
</evidence>
<evidence type="ECO:0000256" key="6">
    <source>
        <dbReference type="ARBA" id="ARBA00022581"/>
    </source>
</evidence>
<evidence type="ECO:0000313" key="16">
    <source>
        <dbReference type="Proteomes" id="UP000203276"/>
    </source>
</evidence>
<dbReference type="Proteomes" id="UP000203276">
    <property type="component" value="Genome"/>
</dbReference>
<evidence type="ECO:0000256" key="7">
    <source>
        <dbReference type="ARBA" id="ARBA00022632"/>
    </source>
</evidence>
<evidence type="ECO:0000256" key="11">
    <source>
        <dbReference type="SAM" id="MobiDB-lite"/>
    </source>
</evidence>
<keyword evidence="5 10" id="KW-0941">Suppressor of RNA silencing</keyword>
<sequence>MWDPLVNSFPPTIHGFRCMLALKYLLLLENNYEDNSVGQVYIRELISVLRAGDYVKASSRYCDLYPRIQGTSPPELRQPSCQCTKCPRHQKESMGEQAHVSETSSVPEVYKS</sequence>
<dbReference type="EMBL" id="KT444601">
    <property type="protein sequence ID" value="ALQ10782.1"/>
    <property type="molecule type" value="Genomic_DNA"/>
</dbReference>
<comment type="function">
    <text evidence="1 10">Through its interaction with host SGS3, acts as a suppressor of RNA-mediated gene silencing, also known as post-transcriptional gene silencing (PTGS), a mechanism of plant viral defense that limits the accumulation of viral RNAs.</text>
</comment>
<dbReference type="KEGG" id="vg:11537567"/>
<protein>
    <recommendedName>
        <fullName evidence="10">Protein V2</fullName>
    </recommendedName>
</protein>
<keyword evidence="6 10" id="KW-0945">Host-virus interaction</keyword>
<comment type="subcellular location">
    <subcellularLocation>
        <location evidence="2 10">Host cytoplasm</location>
        <location evidence="2 10">Host perinuclear region</location>
    </subcellularLocation>
</comment>
<dbReference type="GeneID" id="11537567"/>
<evidence type="ECO:0000256" key="8">
    <source>
        <dbReference type="ARBA" id="ARBA00023200"/>
    </source>
</evidence>
<reference evidence="13" key="2">
    <citation type="submission" date="2015-08" db="EMBL/GenBank/DDBJ databases">
        <title>First report of Soybean chlorotic blotch virus and West African Asystasia virus 1 infecting cassava and a wild cassava relative in Cameroon and Togo.</title>
        <authorList>
            <person name="Leke W.N."/>
            <person name="Mignouna D.B."/>
            <person name="Brown J.K."/>
            <person name="Fondong V.N."/>
        </authorList>
    </citation>
    <scope>NUCLEOTIDE SEQUENCE</scope>
    <source>
        <strain evidence="15">Cameroon-Asystasia-6</strain>
        <strain evidence="13">Nigeria-Asystasia-Ibadan-37-14</strain>
    </source>
</reference>
<dbReference type="EMBL" id="KT444607">
    <property type="protein sequence ID" value="ALQ10808.1"/>
    <property type="molecule type" value="Genomic_DNA"/>
</dbReference>
<keyword evidence="12" id="KW-0946">Virion</keyword>
<evidence type="ECO:0000256" key="9">
    <source>
        <dbReference type="ARBA" id="ARBA00023280"/>
    </source>
</evidence>
<evidence type="ECO:0000256" key="1">
    <source>
        <dbReference type="ARBA" id="ARBA00003603"/>
    </source>
</evidence>
<evidence type="ECO:0000313" key="14">
    <source>
        <dbReference type="EMBL" id="ALQ10799.1"/>
    </source>
</evidence>
<evidence type="ECO:0000313" key="15">
    <source>
        <dbReference type="EMBL" id="ALQ10808.1"/>
    </source>
</evidence>
<accession>G9CM23</accession>
<dbReference type="Pfam" id="PF01524">
    <property type="entry name" value="Gemini_V2"/>
    <property type="match status" value="1"/>
</dbReference>
<dbReference type="GO" id="GO:0060967">
    <property type="term" value="P:negative regulation of gene silencing by regulatory ncRNA"/>
    <property type="evidence" value="ECO:0007669"/>
    <property type="project" value="InterPro"/>
</dbReference>
<reference evidence="12 16" key="1">
    <citation type="journal article" date="2015" name="Virus Res.">
        <title>Light-dependent segregation of begomoviruses in Asystasia gangetica leaves.</title>
        <authorList>
            <person name="Wyant P.S."/>
            <person name="Strohmeier S."/>
            <person name="Fischer A."/>
            <person name="Schafer B."/>
            <person name="Briddon R.W."/>
            <person name="Krenz B."/>
            <person name="Jeske H."/>
        </authorList>
    </citation>
    <scope>NUCLEOTIDE SEQUENCE [LARGE SCALE GENOMIC DNA]</scope>
</reference>
<reference evidence="14" key="3">
    <citation type="journal article" date="2016" name="New Dis. Rep.">
        <title>First report of Soybean chlorotic blotch virus and West African Asystasia virus 1 infecting cassava and a wild cassava relative in Cameroon and Togo.</title>
        <authorList>
            <person name="Leke W.N."/>
            <person name="Mignouna D.B."/>
            <person name="Brown J.K."/>
            <person name="Fondong V.N."/>
        </authorList>
    </citation>
    <scope>NUCLEOTIDE SEQUENCE</scope>
    <source>
        <strain evidence="14">CM-wild cassava-29-14</strain>
    </source>
</reference>
<keyword evidence="8 10" id="KW-1035">Host cytoplasm</keyword>
<gene>
    <name evidence="12" type="primary">AV2</name>
</gene>
<evidence type="ECO:0000256" key="3">
    <source>
        <dbReference type="ARBA" id="ARBA00009397"/>
    </source>
</evidence>
<evidence type="ECO:0000313" key="13">
    <source>
        <dbReference type="EMBL" id="ALQ10782.1"/>
    </source>
</evidence>
<comment type="subunit">
    <text evidence="4 10">Interacts with host SGS3.</text>
</comment>
<keyword evidence="7" id="KW-1090">Inhibition of host innate immune response by virus</keyword>
<comment type="similarity">
    <text evidence="3 10">Belongs to the geminiviridae protein AV2/V2 family.</text>
</comment>
<dbReference type="EMBL" id="KT444605">
    <property type="protein sequence ID" value="ALQ10799.1"/>
    <property type="molecule type" value="Genomic_DNA"/>
</dbReference>
<dbReference type="InterPro" id="IPR002511">
    <property type="entry name" value="Gemini_V2"/>
</dbReference>
<keyword evidence="12" id="KW-0167">Capsid protein</keyword>
<dbReference type="GO" id="GO:0052170">
    <property type="term" value="P:symbiont-mediated suppression of host innate immune response"/>
    <property type="evidence" value="ECO:0007669"/>
    <property type="project" value="UniProtKB-KW"/>
</dbReference>
<dbReference type="GO" id="GO:0044220">
    <property type="term" value="C:host cell perinuclear region of cytoplasm"/>
    <property type="evidence" value="ECO:0007669"/>
    <property type="project" value="UniProtKB-SubCell"/>
</dbReference>
<feature type="region of interest" description="Disordered" evidence="11">
    <location>
        <begin position="92"/>
        <end position="112"/>
    </location>
</feature>
<organism evidence="12 16">
    <name type="scientific">West African Asystasia virus 1</name>
    <dbReference type="NCBI Taxonomy" id="1046573"/>
    <lineage>
        <taxon>Viruses</taxon>
        <taxon>Monodnaviria</taxon>
        <taxon>Shotokuvirae</taxon>
        <taxon>Cressdnaviricota</taxon>
        <taxon>Repensiviricetes</taxon>
        <taxon>Geplafuvirales</taxon>
        <taxon>Geminiviridae</taxon>
        <taxon>Begomovirus</taxon>
        <taxon>Begomovirus asystasiaprimi</taxon>
    </lineage>
</organism>
<name>G9CM23_9GEMI</name>
<proteinExistence type="inferred from homology"/>